<dbReference type="AlphaFoldDB" id="A0A538SKD3"/>
<dbReference type="EMBL" id="VBOT01000053">
    <property type="protein sequence ID" value="TMQ51835.1"/>
    <property type="molecule type" value="Genomic_DNA"/>
</dbReference>
<name>A0A538SKD3_UNCEI</name>
<proteinExistence type="predicted"/>
<organism evidence="1 2">
    <name type="scientific">Eiseniibacteriota bacterium</name>
    <dbReference type="NCBI Taxonomy" id="2212470"/>
    <lineage>
        <taxon>Bacteria</taxon>
        <taxon>Candidatus Eiseniibacteriota</taxon>
    </lineage>
</organism>
<dbReference type="Pfam" id="PF04392">
    <property type="entry name" value="ABC_sub_bind"/>
    <property type="match status" value="1"/>
</dbReference>
<dbReference type="Proteomes" id="UP000320184">
    <property type="component" value="Unassembled WGS sequence"/>
</dbReference>
<accession>A0A538SKD3</accession>
<dbReference type="PANTHER" id="PTHR35271">
    <property type="entry name" value="ABC TRANSPORTER, SUBSTRATE-BINDING LIPOPROTEIN-RELATED"/>
    <property type="match status" value="1"/>
</dbReference>
<evidence type="ECO:0000313" key="1">
    <source>
        <dbReference type="EMBL" id="TMQ51835.1"/>
    </source>
</evidence>
<comment type="caution">
    <text evidence="1">The sequence shown here is derived from an EMBL/GenBank/DDBJ whole genome shotgun (WGS) entry which is preliminary data.</text>
</comment>
<protein>
    <recommendedName>
        <fullName evidence="3">ABC transporter substrate-binding protein</fullName>
    </recommendedName>
</protein>
<gene>
    <name evidence="1" type="ORF">E6K73_04890</name>
</gene>
<dbReference type="PANTHER" id="PTHR35271:SF1">
    <property type="entry name" value="ABC TRANSPORTER, SUBSTRATE-BINDING LIPOPROTEIN"/>
    <property type="match status" value="1"/>
</dbReference>
<dbReference type="Gene3D" id="3.40.50.2300">
    <property type="match status" value="2"/>
</dbReference>
<evidence type="ECO:0000313" key="2">
    <source>
        <dbReference type="Proteomes" id="UP000320184"/>
    </source>
</evidence>
<sequence>MKLLPAGPAHEREGMAAAGFLLAVALGLAAAPSPAGAGTVVVLRSRALGVYDSLAAGFRASYRGSVADLVLGEADDPALGSRIAALHPDVVVAVGLRAALFTRDQLARTPLVFCAVQQPERRGLQGVWVTGVSGDVPPETELAALKTAAPDVRRVVLFYGRGSGAPFARAARAAAASLELELIEVPLADLSELAGAVRGATEGADALWLPPDPVVAAPEAFHFLLKLSLDRRIPLLTFSDALVRAGALAAACPDFNVVGEQLAEIVRRIQAGERPGDIPVSRARRVRWWFNRSTARALGRELPLVAVKGGEVVP</sequence>
<reference evidence="1 2" key="1">
    <citation type="journal article" date="2019" name="Nat. Microbiol.">
        <title>Mediterranean grassland soil C-N compound turnover is dependent on rainfall and depth, and is mediated by genomically divergent microorganisms.</title>
        <authorList>
            <person name="Diamond S."/>
            <person name="Andeer P.F."/>
            <person name="Li Z."/>
            <person name="Crits-Christoph A."/>
            <person name="Burstein D."/>
            <person name="Anantharaman K."/>
            <person name="Lane K.R."/>
            <person name="Thomas B.C."/>
            <person name="Pan C."/>
            <person name="Northen T.R."/>
            <person name="Banfield J.F."/>
        </authorList>
    </citation>
    <scope>NUCLEOTIDE SEQUENCE [LARGE SCALE GENOMIC DNA]</scope>
    <source>
        <strain evidence="1">WS_3</strain>
    </source>
</reference>
<dbReference type="InterPro" id="IPR007487">
    <property type="entry name" value="ABC_transpt-TYRBP-like"/>
</dbReference>
<evidence type="ECO:0008006" key="3">
    <source>
        <dbReference type="Google" id="ProtNLM"/>
    </source>
</evidence>